<dbReference type="InterPro" id="IPR042094">
    <property type="entry name" value="T2SS_GspF_sf"/>
</dbReference>
<accession>A0ABT4DAG7</accession>
<evidence type="ECO:0000256" key="3">
    <source>
        <dbReference type="ARBA" id="ARBA00022448"/>
    </source>
</evidence>
<feature type="domain" description="Type II secretion system protein GspF" evidence="10">
    <location>
        <begin position="68"/>
        <end position="191"/>
    </location>
</feature>
<evidence type="ECO:0000259" key="10">
    <source>
        <dbReference type="Pfam" id="PF00482"/>
    </source>
</evidence>
<evidence type="ECO:0000256" key="6">
    <source>
        <dbReference type="ARBA" id="ARBA00022989"/>
    </source>
</evidence>
<evidence type="ECO:0000256" key="8">
    <source>
        <dbReference type="RuleBase" id="RU003923"/>
    </source>
</evidence>
<dbReference type="Proteomes" id="UP001144612">
    <property type="component" value="Unassembled WGS sequence"/>
</dbReference>
<evidence type="ECO:0000256" key="1">
    <source>
        <dbReference type="ARBA" id="ARBA00004651"/>
    </source>
</evidence>
<dbReference type="PANTHER" id="PTHR30012:SF0">
    <property type="entry name" value="TYPE II SECRETION SYSTEM PROTEIN F-RELATED"/>
    <property type="match status" value="1"/>
</dbReference>
<feature type="transmembrane region" description="Helical" evidence="9">
    <location>
        <begin position="374"/>
        <end position="395"/>
    </location>
</feature>
<keyword evidence="7 9" id="KW-0472">Membrane</keyword>
<keyword evidence="6 9" id="KW-1133">Transmembrane helix</keyword>
<feature type="domain" description="Type II secretion system protein GspF" evidence="10">
    <location>
        <begin position="271"/>
        <end position="393"/>
    </location>
</feature>
<comment type="subcellular location">
    <subcellularLocation>
        <location evidence="1 8">Cell membrane</location>
        <topology evidence="1 8">Multi-pass membrane protein</topology>
    </subcellularLocation>
</comment>
<proteinExistence type="inferred from homology"/>
<evidence type="ECO:0000313" key="12">
    <source>
        <dbReference type="Proteomes" id="UP001144612"/>
    </source>
</evidence>
<dbReference type="Pfam" id="PF00482">
    <property type="entry name" value="T2SSF"/>
    <property type="match status" value="2"/>
</dbReference>
<dbReference type="PANTHER" id="PTHR30012">
    <property type="entry name" value="GENERAL SECRETION PATHWAY PROTEIN"/>
    <property type="match status" value="1"/>
</dbReference>
<organism evidence="11 12">
    <name type="scientific">Clostridium brassicae</name>
    <dbReference type="NCBI Taxonomy" id="2999072"/>
    <lineage>
        <taxon>Bacteria</taxon>
        <taxon>Bacillati</taxon>
        <taxon>Bacillota</taxon>
        <taxon>Clostridia</taxon>
        <taxon>Eubacteriales</taxon>
        <taxon>Clostridiaceae</taxon>
        <taxon>Clostridium</taxon>
    </lineage>
</organism>
<dbReference type="PRINTS" id="PR00812">
    <property type="entry name" value="BCTERIALGSPF"/>
</dbReference>
<dbReference type="PROSITE" id="PS00874">
    <property type="entry name" value="T2SP_F"/>
    <property type="match status" value="1"/>
</dbReference>
<keyword evidence="12" id="KW-1185">Reference proteome</keyword>
<dbReference type="RefSeq" id="WP_268061730.1">
    <property type="nucleotide sequence ID" value="NZ_JAPQFJ010000012.1"/>
</dbReference>
<evidence type="ECO:0000313" key="11">
    <source>
        <dbReference type="EMBL" id="MCY6959302.1"/>
    </source>
</evidence>
<evidence type="ECO:0000256" key="9">
    <source>
        <dbReference type="SAM" id="Phobius"/>
    </source>
</evidence>
<gene>
    <name evidence="11" type="ORF">OW729_11860</name>
</gene>
<sequence length="401" mass="45293">MPLFKYEAMNKKGEKIHGEFIANNKSEVLAMIRENNYYPILVQEKSSKKEIEFSLKLKKVKAKDLAIFCRQLCTLLQAGMDILNSINVLKKQTENSKMRKSLQVVYEEIQKGVSLSQSLKKFEDVYPPLLINMIEAGEETGRLDVIIERMSKHYERENKINNKLKIALVYPIILIIASITVVTFLLTYVMPTFISMFEGNNVELPGPTKVIIAMSNGIKLYWYLILLFIIIIILIIRSLLKRENGKIKFDSIKLKMPLIGNTFIKIISARFTRGLATVLSSGITMISAIEIVSKILGNSLVEKQLMNSREKVVKGITLGEAIGNIESLPPMVNAMIKIGEESGALDEVLDKTADFYEEEVEQALTKMTAIIEPILILIMGLIIGFIVIAMVMPMFDMYNAI</sequence>
<reference evidence="11" key="1">
    <citation type="submission" date="2022-12" db="EMBL/GenBank/DDBJ databases">
        <title>Clostridium sp. nov., isolated from industrial wastewater.</title>
        <authorList>
            <person name="Jiayan W."/>
        </authorList>
    </citation>
    <scope>NUCLEOTIDE SEQUENCE</scope>
    <source>
        <strain evidence="11">ZC22-4</strain>
    </source>
</reference>
<dbReference type="Gene3D" id="1.20.81.30">
    <property type="entry name" value="Type II secretion system (T2SS), domain F"/>
    <property type="match status" value="2"/>
</dbReference>
<evidence type="ECO:0000256" key="7">
    <source>
        <dbReference type="ARBA" id="ARBA00023136"/>
    </source>
</evidence>
<feature type="transmembrane region" description="Helical" evidence="9">
    <location>
        <begin position="166"/>
        <end position="190"/>
    </location>
</feature>
<dbReference type="InterPro" id="IPR018076">
    <property type="entry name" value="T2SS_GspF_dom"/>
</dbReference>
<keyword evidence="5 8" id="KW-0812">Transmembrane</keyword>
<keyword evidence="3 8" id="KW-0813">Transport</keyword>
<dbReference type="InterPro" id="IPR001992">
    <property type="entry name" value="T2SS_GspF/T4SS_PilC_CS"/>
</dbReference>
<keyword evidence="4" id="KW-1003">Cell membrane</keyword>
<protein>
    <submittedName>
        <fullName evidence="11">Type II secretion system F family protein</fullName>
    </submittedName>
</protein>
<evidence type="ECO:0000256" key="4">
    <source>
        <dbReference type="ARBA" id="ARBA00022475"/>
    </source>
</evidence>
<evidence type="ECO:0000256" key="2">
    <source>
        <dbReference type="ARBA" id="ARBA00005745"/>
    </source>
</evidence>
<evidence type="ECO:0000256" key="5">
    <source>
        <dbReference type="ARBA" id="ARBA00022692"/>
    </source>
</evidence>
<comment type="similarity">
    <text evidence="2 8">Belongs to the GSP F family.</text>
</comment>
<name>A0ABT4DAG7_9CLOT</name>
<dbReference type="InterPro" id="IPR003004">
    <property type="entry name" value="GspF/PilC"/>
</dbReference>
<comment type="caution">
    <text evidence="11">The sequence shown here is derived from an EMBL/GenBank/DDBJ whole genome shotgun (WGS) entry which is preliminary data.</text>
</comment>
<dbReference type="EMBL" id="JAPQFJ010000012">
    <property type="protein sequence ID" value="MCY6959302.1"/>
    <property type="molecule type" value="Genomic_DNA"/>
</dbReference>
<feature type="transmembrane region" description="Helical" evidence="9">
    <location>
        <begin position="220"/>
        <end position="240"/>
    </location>
</feature>